<feature type="domain" description="HhH-GPD" evidence="14">
    <location>
        <begin position="67"/>
        <end position="218"/>
    </location>
</feature>
<dbReference type="Pfam" id="PF00730">
    <property type="entry name" value="HhH-GPD"/>
    <property type="match status" value="1"/>
</dbReference>
<evidence type="ECO:0000313" key="16">
    <source>
        <dbReference type="Proteomes" id="UP000481153"/>
    </source>
</evidence>
<evidence type="ECO:0000256" key="12">
    <source>
        <dbReference type="ARBA" id="ARBA00023295"/>
    </source>
</evidence>
<keyword evidence="12 13" id="KW-0326">Glycosidase</keyword>
<dbReference type="InterPro" id="IPR023170">
    <property type="entry name" value="HhH_base_excis_C"/>
</dbReference>
<dbReference type="EC" id="3.2.2.31" evidence="3 13"/>
<keyword evidence="5" id="KW-0004">4Fe-4S</keyword>
<accession>A0A6G0X8F5</accession>
<dbReference type="SUPFAM" id="SSF48150">
    <property type="entry name" value="DNA-glycosylase"/>
    <property type="match status" value="1"/>
</dbReference>
<dbReference type="Gene3D" id="3.90.79.10">
    <property type="entry name" value="Nucleoside Triphosphate Pyrophosphohydrolase"/>
    <property type="match status" value="1"/>
</dbReference>
<comment type="caution">
    <text evidence="15">The sequence shown here is derived from an EMBL/GenBank/DDBJ whole genome shotgun (WGS) entry which is preliminary data.</text>
</comment>
<keyword evidence="10" id="KW-0411">Iron-sulfur</keyword>
<keyword evidence="6" id="KW-0479">Metal-binding</keyword>
<evidence type="ECO:0000256" key="9">
    <source>
        <dbReference type="ARBA" id="ARBA00023004"/>
    </source>
</evidence>
<evidence type="ECO:0000256" key="6">
    <source>
        <dbReference type="ARBA" id="ARBA00022723"/>
    </source>
</evidence>
<reference evidence="15 16" key="1">
    <citation type="submission" date="2019-07" db="EMBL/GenBank/DDBJ databases">
        <title>Genomics analysis of Aphanomyces spp. identifies a new class of oomycete effector associated with host adaptation.</title>
        <authorList>
            <person name="Gaulin E."/>
        </authorList>
    </citation>
    <scope>NUCLEOTIDE SEQUENCE [LARGE SCALE GENOMIC DNA]</scope>
    <source>
        <strain evidence="15 16">ATCC 201684</strain>
    </source>
</reference>
<dbReference type="GO" id="GO:0000701">
    <property type="term" value="F:purine-specific mismatch base pair DNA N-glycosylase activity"/>
    <property type="evidence" value="ECO:0007669"/>
    <property type="project" value="UniProtKB-EC"/>
</dbReference>
<comment type="cofactor">
    <cofactor evidence="13">
        <name>[4Fe-4S] cluster</name>
        <dbReference type="ChEBI" id="CHEBI:49883"/>
    </cofactor>
    <text evidence="13">Binds 1 [4Fe-4S] cluster.</text>
</comment>
<comment type="catalytic activity">
    <reaction evidence="1 13">
        <text>Hydrolyzes free adenine bases from 7,8-dihydro-8-oxoguanine:adenine mismatched double-stranded DNA, leaving an apurinic site.</text>
        <dbReference type="EC" id="3.2.2.31"/>
    </reaction>
</comment>
<dbReference type="InterPro" id="IPR003651">
    <property type="entry name" value="Endonuclease3_FeS-loop_motif"/>
</dbReference>
<evidence type="ECO:0000256" key="3">
    <source>
        <dbReference type="ARBA" id="ARBA00012045"/>
    </source>
</evidence>
<evidence type="ECO:0000313" key="15">
    <source>
        <dbReference type="EMBL" id="KAF0736232.1"/>
    </source>
</evidence>
<name>A0A6G0X8F5_9STRA</name>
<dbReference type="FunFam" id="1.10.340.30:FF:000002">
    <property type="entry name" value="Adenine DNA glycosylase"/>
    <property type="match status" value="1"/>
</dbReference>
<keyword evidence="9 13" id="KW-0408">Iron</keyword>
<dbReference type="PROSITE" id="PS01155">
    <property type="entry name" value="ENDONUCLEASE_III_2"/>
    <property type="match status" value="1"/>
</dbReference>
<sequence>MKHDHAWKRSDLSGIPAALLKWYDLNRRCLPWRGDSPPFLVPIHSREPGYVASNAVSPYATWVSEIMCQQTRVDTVVQYFTKWMEVFPTIETLANADPDQVNSVWAGLGYYRRARMLHQGAKYVMEKFNGEMPSDVESLKSIPGIGPYTAGAIASVAFQQVEPLVDGNVIRVFSRLRAIGGDPNHKPLLKHCWDSGKQLIDENRPGDFNQALMELGATVCSIQTPSCESCPVKDFCLAYAQVDSKKISVPSADEIECSLCDLSRLDEWGIPGGPVTQYPLKTRKKAPRNEVLNVVVLYQQNSDDIEDRKYLMIKRAEGGLLAGQWEFPSLKVCDDEEAIPAYTERKPITNDQLASVLCTKADKLDALIVHRRDQGELVHVFSHVKHHMGIEEVQVNWPDGKLLGDDSVARWMTSDDMKQVGITTGMKKVLQLVTKVEPKGRSKNASSRSVKAKVAAASNTKPITSFFQFAAKDPKSE</sequence>
<evidence type="ECO:0000256" key="1">
    <source>
        <dbReference type="ARBA" id="ARBA00000843"/>
    </source>
</evidence>
<proteinExistence type="inferred from homology"/>
<dbReference type="InterPro" id="IPR044298">
    <property type="entry name" value="MIG/MutY"/>
</dbReference>
<dbReference type="Gene3D" id="1.10.1670.10">
    <property type="entry name" value="Helix-hairpin-Helix base-excision DNA repair enzymes (C-terminal)"/>
    <property type="match status" value="1"/>
</dbReference>
<dbReference type="InterPro" id="IPR029119">
    <property type="entry name" value="MutY_C"/>
</dbReference>
<evidence type="ECO:0000256" key="5">
    <source>
        <dbReference type="ARBA" id="ARBA00022485"/>
    </source>
</evidence>
<dbReference type="InterPro" id="IPR004036">
    <property type="entry name" value="Endonuclease-III-like_CS2"/>
</dbReference>
<dbReference type="GO" id="GO:0034039">
    <property type="term" value="F:8-oxo-7,8-dihydroguanine DNA N-glycosylase activity"/>
    <property type="evidence" value="ECO:0007669"/>
    <property type="project" value="TreeGrafter"/>
</dbReference>
<dbReference type="SUPFAM" id="SSF55811">
    <property type="entry name" value="Nudix"/>
    <property type="match status" value="1"/>
</dbReference>
<dbReference type="CDD" id="cd00056">
    <property type="entry name" value="ENDO3c"/>
    <property type="match status" value="1"/>
</dbReference>
<evidence type="ECO:0000256" key="4">
    <source>
        <dbReference type="ARBA" id="ARBA00022023"/>
    </source>
</evidence>
<dbReference type="VEuPathDB" id="FungiDB:AeMF1_019390"/>
<dbReference type="Pfam" id="PF14815">
    <property type="entry name" value="NUDIX_4"/>
    <property type="match status" value="1"/>
</dbReference>
<dbReference type="SMART" id="SM00478">
    <property type="entry name" value="ENDO3c"/>
    <property type="match status" value="1"/>
</dbReference>
<dbReference type="GO" id="GO:0051539">
    <property type="term" value="F:4 iron, 4 sulfur cluster binding"/>
    <property type="evidence" value="ECO:0007669"/>
    <property type="project" value="UniProtKB-UniRule"/>
</dbReference>
<comment type="function">
    <text evidence="13">Adenine glycosylase active on G-A mispairs.</text>
</comment>
<gene>
    <name evidence="15" type="ORF">Ae201684_007254</name>
</gene>
<keyword evidence="16" id="KW-1185">Reference proteome</keyword>
<dbReference type="Pfam" id="PF00633">
    <property type="entry name" value="HHH"/>
    <property type="match status" value="1"/>
</dbReference>
<dbReference type="CDD" id="cd03431">
    <property type="entry name" value="NUDIX_DNA_Glycosylase_C-MutY"/>
    <property type="match status" value="1"/>
</dbReference>
<dbReference type="GO" id="GO:0046872">
    <property type="term" value="F:metal ion binding"/>
    <property type="evidence" value="ECO:0007669"/>
    <property type="project" value="UniProtKB-UniRule"/>
</dbReference>
<dbReference type="InterPro" id="IPR000445">
    <property type="entry name" value="HhH_motif"/>
</dbReference>
<dbReference type="GO" id="GO:0035485">
    <property type="term" value="F:adenine/guanine mispair binding"/>
    <property type="evidence" value="ECO:0007669"/>
    <property type="project" value="TreeGrafter"/>
</dbReference>
<evidence type="ECO:0000256" key="10">
    <source>
        <dbReference type="ARBA" id="ARBA00023014"/>
    </source>
</evidence>
<evidence type="ECO:0000256" key="11">
    <source>
        <dbReference type="ARBA" id="ARBA00023204"/>
    </source>
</evidence>
<dbReference type="PANTHER" id="PTHR42944">
    <property type="entry name" value="ADENINE DNA GLYCOSYLASE"/>
    <property type="match status" value="1"/>
</dbReference>
<keyword evidence="7 13" id="KW-0227">DNA damage</keyword>
<keyword evidence="8" id="KW-0378">Hydrolase</keyword>
<dbReference type="GO" id="GO:0032357">
    <property type="term" value="F:oxidized purine DNA binding"/>
    <property type="evidence" value="ECO:0007669"/>
    <property type="project" value="TreeGrafter"/>
</dbReference>
<dbReference type="GO" id="GO:0006284">
    <property type="term" value="P:base-excision repair"/>
    <property type="evidence" value="ECO:0007669"/>
    <property type="project" value="UniProtKB-UniRule"/>
</dbReference>
<organism evidence="15 16">
    <name type="scientific">Aphanomyces euteiches</name>
    <dbReference type="NCBI Taxonomy" id="100861"/>
    <lineage>
        <taxon>Eukaryota</taxon>
        <taxon>Sar</taxon>
        <taxon>Stramenopiles</taxon>
        <taxon>Oomycota</taxon>
        <taxon>Saprolegniomycetes</taxon>
        <taxon>Saprolegniales</taxon>
        <taxon>Verrucalvaceae</taxon>
        <taxon>Aphanomyces</taxon>
    </lineage>
</organism>
<dbReference type="SMART" id="SM00525">
    <property type="entry name" value="FES"/>
    <property type="match status" value="1"/>
</dbReference>
<dbReference type="InterPro" id="IPR003265">
    <property type="entry name" value="HhH-GPD_domain"/>
</dbReference>
<evidence type="ECO:0000256" key="2">
    <source>
        <dbReference type="ARBA" id="ARBA00008343"/>
    </source>
</evidence>
<dbReference type="PANTHER" id="PTHR42944:SF1">
    <property type="entry name" value="ADENINE DNA GLYCOSYLASE"/>
    <property type="match status" value="1"/>
</dbReference>
<evidence type="ECO:0000259" key="14">
    <source>
        <dbReference type="SMART" id="SM00478"/>
    </source>
</evidence>
<dbReference type="GO" id="GO:0005634">
    <property type="term" value="C:nucleus"/>
    <property type="evidence" value="ECO:0007669"/>
    <property type="project" value="TreeGrafter"/>
</dbReference>
<dbReference type="Gene3D" id="1.10.340.30">
    <property type="entry name" value="Hypothetical protein, domain 2"/>
    <property type="match status" value="1"/>
</dbReference>
<dbReference type="Proteomes" id="UP000481153">
    <property type="component" value="Unassembled WGS sequence"/>
</dbReference>
<evidence type="ECO:0000256" key="8">
    <source>
        <dbReference type="ARBA" id="ARBA00022801"/>
    </source>
</evidence>
<keyword evidence="11" id="KW-0234">DNA repair</keyword>
<dbReference type="AlphaFoldDB" id="A0A6G0X8F5"/>
<evidence type="ECO:0000256" key="13">
    <source>
        <dbReference type="RuleBase" id="RU365096"/>
    </source>
</evidence>
<dbReference type="EMBL" id="VJMJ01000089">
    <property type="protein sequence ID" value="KAF0736232.1"/>
    <property type="molecule type" value="Genomic_DNA"/>
</dbReference>
<comment type="similarity">
    <text evidence="2 13">Belongs to the Nth/MutY family.</text>
</comment>
<protein>
    <recommendedName>
        <fullName evidence="4 13">Adenine DNA glycosylase</fullName>
        <ecNumber evidence="3 13">3.2.2.31</ecNumber>
    </recommendedName>
</protein>
<evidence type="ECO:0000256" key="7">
    <source>
        <dbReference type="ARBA" id="ARBA00022763"/>
    </source>
</evidence>
<dbReference type="InterPro" id="IPR011257">
    <property type="entry name" value="DNA_glycosylase"/>
</dbReference>
<dbReference type="GO" id="GO:0006298">
    <property type="term" value="P:mismatch repair"/>
    <property type="evidence" value="ECO:0007669"/>
    <property type="project" value="TreeGrafter"/>
</dbReference>
<dbReference type="InterPro" id="IPR015797">
    <property type="entry name" value="NUDIX_hydrolase-like_dom_sf"/>
</dbReference>